<reference evidence="3" key="1">
    <citation type="journal article" date="2014" name="Int. J. Syst. Evol. Microbiol.">
        <title>Complete genome sequence of Corynebacterium casei LMG S-19264T (=DSM 44701T), isolated from a smear-ripened cheese.</title>
        <authorList>
            <consortium name="US DOE Joint Genome Institute (JGI-PGF)"/>
            <person name="Walter F."/>
            <person name="Albersmeier A."/>
            <person name="Kalinowski J."/>
            <person name="Ruckert C."/>
        </authorList>
    </citation>
    <scope>NUCLEOTIDE SEQUENCE</scope>
    <source>
        <strain evidence="3">JCM 31311</strain>
    </source>
</reference>
<sequence length="358" mass="38057">MPMLRPTADLAHTLPPHDVHVHLRAAAPRLVTVAHKEALIRAGESYGTLLTPEARPSDAQTRAYHDALSRNGERVGALVAGLTAELLRVYRAPVLVSLARGGTPVGCAVRRVARRWGFDVPHHTLSIIRGLGIDAAALAEVRRLHPAAPLIFLDGWTGKGSIFQTLRASLPTDVPPRLAVLSDPAGVALHAATRDDLLLPHAVLNATVCGLLSRTFVEAPSPLSGPVPPVMHAARIEEALRNDDLTESYLNALDDLSCAYTAEFTLPAAPPRARAPAEVVLRLAADLGVNDPHLIKPSVGEATRVFLRRQPAHLLLRDAGHPDTLHLLEFAQQAGVPVSVQAALPYLAAAVISPGSPL</sequence>
<dbReference type="InterPro" id="IPR011215">
    <property type="entry name" value="StiP_N"/>
</dbReference>
<evidence type="ECO:0008006" key="5">
    <source>
        <dbReference type="Google" id="ProtNLM"/>
    </source>
</evidence>
<dbReference type="AlphaFoldDB" id="A0A918C5I6"/>
<evidence type="ECO:0000259" key="2">
    <source>
        <dbReference type="Pfam" id="PF15608"/>
    </source>
</evidence>
<evidence type="ECO:0000313" key="3">
    <source>
        <dbReference type="EMBL" id="GGR07855.1"/>
    </source>
</evidence>
<name>A0A918C5I6_9DEIO</name>
<reference evidence="3" key="2">
    <citation type="submission" date="2020-09" db="EMBL/GenBank/DDBJ databases">
        <authorList>
            <person name="Sun Q."/>
            <person name="Ohkuma M."/>
        </authorList>
    </citation>
    <scope>NUCLEOTIDE SEQUENCE</scope>
    <source>
        <strain evidence="3">JCM 31311</strain>
    </source>
</reference>
<dbReference type="Proteomes" id="UP000603865">
    <property type="component" value="Unassembled WGS sequence"/>
</dbReference>
<dbReference type="Pfam" id="PF15608">
    <property type="entry name" value="PELOTA_1"/>
    <property type="match status" value="1"/>
</dbReference>
<dbReference type="PIRSF" id="PIRSF020979">
    <property type="entry name" value="UCP020979"/>
    <property type="match status" value="1"/>
</dbReference>
<dbReference type="InterPro" id="IPR028157">
    <property type="entry name" value="PELOTA_dom"/>
</dbReference>
<organism evidence="3 4">
    <name type="scientific">Deinococcus ruber</name>
    <dbReference type="NCBI Taxonomy" id="1848197"/>
    <lineage>
        <taxon>Bacteria</taxon>
        <taxon>Thermotogati</taxon>
        <taxon>Deinococcota</taxon>
        <taxon>Deinococci</taxon>
        <taxon>Deinococcales</taxon>
        <taxon>Deinococcaceae</taxon>
        <taxon>Deinococcus</taxon>
    </lineage>
</organism>
<protein>
    <recommendedName>
        <fullName evidence="5">PELOTA RNA-binding domain-containing protein</fullName>
    </recommendedName>
</protein>
<evidence type="ECO:0000313" key="4">
    <source>
        <dbReference type="Proteomes" id="UP000603865"/>
    </source>
</evidence>
<keyword evidence="4" id="KW-1185">Reference proteome</keyword>
<evidence type="ECO:0000259" key="1">
    <source>
        <dbReference type="Pfam" id="PF11202"/>
    </source>
</evidence>
<feature type="domain" description="PELOTA RNA-binding" evidence="2">
    <location>
        <begin position="276"/>
        <end position="353"/>
    </location>
</feature>
<proteinExistence type="predicted"/>
<feature type="domain" description="Cysteine protease StiP N-terminal" evidence="1">
    <location>
        <begin position="14"/>
        <end position="253"/>
    </location>
</feature>
<dbReference type="Pfam" id="PF11202">
    <property type="entry name" value="StiP"/>
    <property type="match status" value="1"/>
</dbReference>
<dbReference type="EMBL" id="BMQL01000009">
    <property type="protein sequence ID" value="GGR07855.1"/>
    <property type="molecule type" value="Genomic_DNA"/>
</dbReference>
<accession>A0A918C5I6</accession>
<dbReference type="InterPro" id="IPR048336">
    <property type="entry name" value="StiP-like"/>
</dbReference>
<gene>
    <name evidence="3" type="ORF">GCM10008957_20690</name>
</gene>
<comment type="caution">
    <text evidence="3">The sequence shown here is derived from an EMBL/GenBank/DDBJ whole genome shotgun (WGS) entry which is preliminary data.</text>
</comment>